<evidence type="ECO:0000313" key="6">
    <source>
        <dbReference type="Proteomes" id="UP001152747"/>
    </source>
</evidence>
<protein>
    <recommendedName>
        <fullName evidence="7">Nematode cuticle collagen N-terminal domain-containing protein</fullName>
    </recommendedName>
</protein>
<keyword evidence="2" id="KW-1015">Disulfide bond</keyword>
<reference evidence="5" key="1">
    <citation type="submission" date="2022-11" db="EMBL/GenBank/DDBJ databases">
        <authorList>
            <person name="Kikuchi T."/>
        </authorList>
    </citation>
    <scope>NUCLEOTIDE SEQUENCE</scope>
    <source>
        <strain evidence="5">PS1010</strain>
    </source>
</reference>
<feature type="compositionally biased region" description="Basic and acidic residues" evidence="3">
    <location>
        <begin position="161"/>
        <end position="173"/>
    </location>
</feature>
<dbReference type="OrthoDB" id="5983381at2759"/>
<feature type="region of interest" description="Disordered" evidence="3">
    <location>
        <begin position="116"/>
        <end position="373"/>
    </location>
</feature>
<feature type="compositionally biased region" description="Gly residues" evidence="3">
    <location>
        <begin position="227"/>
        <end position="236"/>
    </location>
</feature>
<gene>
    <name evidence="5" type="ORF">CAMP_LOCUS18777</name>
</gene>
<dbReference type="Pfam" id="PF01391">
    <property type="entry name" value="Collagen"/>
    <property type="match status" value="2"/>
</dbReference>
<accession>A0A9P1J3U9</accession>
<keyword evidence="6" id="KW-1185">Reference proteome</keyword>
<keyword evidence="4" id="KW-0812">Transmembrane</keyword>
<proteinExistence type="predicted"/>
<comment type="caution">
    <text evidence="5">The sequence shown here is derived from an EMBL/GenBank/DDBJ whole genome shotgun (WGS) entry which is preliminary data.</text>
</comment>
<evidence type="ECO:0000256" key="4">
    <source>
        <dbReference type="SAM" id="Phobius"/>
    </source>
</evidence>
<evidence type="ECO:0000256" key="1">
    <source>
        <dbReference type="ARBA" id="ARBA00022737"/>
    </source>
</evidence>
<dbReference type="AlphaFoldDB" id="A0A9P1J3U9"/>
<keyword evidence="4" id="KW-1133">Transmembrane helix</keyword>
<feature type="compositionally biased region" description="Polar residues" evidence="3">
    <location>
        <begin position="323"/>
        <end position="347"/>
    </location>
</feature>
<dbReference type="PANTHER" id="PTHR24637">
    <property type="entry name" value="COLLAGEN"/>
    <property type="match status" value="1"/>
</dbReference>
<evidence type="ECO:0000256" key="2">
    <source>
        <dbReference type="ARBA" id="ARBA00023157"/>
    </source>
</evidence>
<evidence type="ECO:0008006" key="7">
    <source>
        <dbReference type="Google" id="ProtNLM"/>
    </source>
</evidence>
<name>A0A9P1J3U9_9PELO</name>
<feature type="region of interest" description="Disordered" evidence="3">
    <location>
        <begin position="74"/>
        <end position="95"/>
    </location>
</feature>
<evidence type="ECO:0000256" key="3">
    <source>
        <dbReference type="SAM" id="MobiDB-lite"/>
    </source>
</evidence>
<evidence type="ECO:0000313" key="5">
    <source>
        <dbReference type="EMBL" id="CAI5456140.1"/>
    </source>
</evidence>
<keyword evidence="1" id="KW-0677">Repeat</keyword>
<feature type="compositionally biased region" description="Basic and acidic residues" evidence="3">
    <location>
        <begin position="305"/>
        <end position="316"/>
    </location>
</feature>
<feature type="compositionally biased region" description="Low complexity" evidence="3">
    <location>
        <begin position="182"/>
        <end position="191"/>
    </location>
</feature>
<dbReference type="Proteomes" id="UP001152747">
    <property type="component" value="Unassembled WGS sequence"/>
</dbReference>
<dbReference type="InterPro" id="IPR008160">
    <property type="entry name" value="Collagen"/>
</dbReference>
<dbReference type="PANTHER" id="PTHR24637:SF380">
    <property type="entry name" value="COL_CUTICLE_N DOMAIN-CONTAINING PROTEIN"/>
    <property type="match status" value="1"/>
</dbReference>
<dbReference type="EMBL" id="CANHGI010000006">
    <property type="protein sequence ID" value="CAI5456140.1"/>
    <property type="molecule type" value="Genomic_DNA"/>
</dbReference>
<keyword evidence="4" id="KW-0472">Membrane</keyword>
<sequence length="406" mass="44051">MKKRTIENDEIIVTASRIASSISILLIIFTTLLYIYFGSLLDNTSRKLIDHVNGYEELKLLTEDALLNAEDEHIRSPRQSWKSRPRWRNSENAKRRNKFDEPKICDCTVIECPRGPRGPPGEEGIWPSDGIAGEPGKDGLDGIYQVDEPECPPCPQGPPGEDGHRGDAGERGRPGIPGEPGEPGTNEPGVVGLPGSRGQSGRAGFKGDPGEPGQDFVQLTGLPGPKGALGGIGLPGARGDPGNNGKPAPPGPEGFPGPTGEPGEQGDYGLRGIQGRKGAPGKDGGYCQCPPREGPVNRSGNSGNRRTEDDWQKSSDDYETETDSVPSSNRKSWPKPRNSQSHHNQLYVNLRRKNKNSDLIDVGSNNMRRSPLTPLIEYKDSREEGHKNRVVMYHSSKGSSVDFELR</sequence>
<feature type="transmembrane region" description="Helical" evidence="4">
    <location>
        <begin position="12"/>
        <end position="37"/>
    </location>
</feature>
<organism evidence="5 6">
    <name type="scientific">Caenorhabditis angaria</name>
    <dbReference type="NCBI Taxonomy" id="860376"/>
    <lineage>
        <taxon>Eukaryota</taxon>
        <taxon>Metazoa</taxon>
        <taxon>Ecdysozoa</taxon>
        <taxon>Nematoda</taxon>
        <taxon>Chromadorea</taxon>
        <taxon>Rhabditida</taxon>
        <taxon>Rhabditina</taxon>
        <taxon>Rhabditomorpha</taxon>
        <taxon>Rhabditoidea</taxon>
        <taxon>Rhabditidae</taxon>
        <taxon>Peloderinae</taxon>
        <taxon>Caenorhabditis</taxon>
    </lineage>
</organism>